<gene>
    <name evidence="2" type="ORF">PS9374_06379</name>
</gene>
<feature type="domain" description="FAD dependent oxidoreductase" evidence="1">
    <location>
        <begin position="3"/>
        <end position="343"/>
    </location>
</feature>
<dbReference type="AlphaFoldDB" id="A0A161MEW6"/>
<evidence type="ECO:0000313" key="3">
    <source>
        <dbReference type="Proteomes" id="UP000077701"/>
    </source>
</evidence>
<keyword evidence="3" id="KW-1185">Reference proteome</keyword>
<dbReference type="EMBL" id="BDCX01000018">
    <property type="protein sequence ID" value="GAT70693.1"/>
    <property type="molecule type" value="Genomic_DNA"/>
</dbReference>
<dbReference type="SUPFAM" id="SSF51905">
    <property type="entry name" value="FAD/NAD(P)-binding domain"/>
    <property type="match status" value="1"/>
</dbReference>
<reference evidence="3" key="2">
    <citation type="submission" date="2016-04" db="EMBL/GenBank/DDBJ databases">
        <title>Planomonospora sphaerica JCM9374 whole genome shotgun sequence.</title>
        <authorList>
            <person name="Suzuki T."/>
            <person name="Dohra H."/>
            <person name="Kodani S."/>
        </authorList>
    </citation>
    <scope>NUCLEOTIDE SEQUENCE [LARGE SCALE GENOMIC DNA]</scope>
    <source>
        <strain evidence="3">JCM 9374</strain>
    </source>
</reference>
<dbReference type="Gene3D" id="3.30.9.10">
    <property type="entry name" value="D-Amino Acid Oxidase, subunit A, domain 2"/>
    <property type="match status" value="1"/>
</dbReference>
<dbReference type="InterPro" id="IPR036188">
    <property type="entry name" value="FAD/NAD-bd_sf"/>
</dbReference>
<dbReference type="Gene3D" id="3.50.50.60">
    <property type="entry name" value="FAD/NAD(P)-binding domain"/>
    <property type="match status" value="1"/>
</dbReference>
<comment type="caution">
    <text evidence="2">The sequence shown here is derived from an EMBL/GenBank/DDBJ whole genome shotgun (WGS) entry which is preliminary data.</text>
</comment>
<dbReference type="Pfam" id="PF01266">
    <property type="entry name" value="DAO"/>
    <property type="match status" value="1"/>
</dbReference>
<sequence length="354" mass="36747">MPRIAVVGGGIAGVTLAWRLCESIRGTAVHLYTGEPYRRADASAASGGLTRAFEPDPDLCMEAAASLAELQSDPVLQAWASYRETGSVYLMPALGRDTAELVDAVRSRIPGSVELLDAGRLTARGAFRDLPEGSVAVVERRAGYVSPNALRDKLLVELARSGVFVVDGRIETVTREGEVHPVGGPPARFDVVVVAAGAWTRTLLARTGLPDGGLRTKTIQYVLTPSGPGGPGAFVDETTGLYGRPYADGRMLLGLPTDRWDVPPGAAVADPALTTRILDTARARIGHGPPGGRTGGGAEVTAVAAVECYHATGALSLRPLAQGIYTFTGGSGGAGKTVLAASRTAARSLVRTLR</sequence>
<dbReference type="PANTHER" id="PTHR13847">
    <property type="entry name" value="SARCOSINE DEHYDROGENASE-RELATED"/>
    <property type="match status" value="1"/>
</dbReference>
<dbReference type="OrthoDB" id="4051954at2"/>
<dbReference type="GO" id="GO:0005737">
    <property type="term" value="C:cytoplasm"/>
    <property type="evidence" value="ECO:0007669"/>
    <property type="project" value="TreeGrafter"/>
</dbReference>
<proteinExistence type="predicted"/>
<dbReference type="InterPro" id="IPR006076">
    <property type="entry name" value="FAD-dep_OxRdtase"/>
</dbReference>
<evidence type="ECO:0000259" key="1">
    <source>
        <dbReference type="Pfam" id="PF01266"/>
    </source>
</evidence>
<reference evidence="2 3" key="1">
    <citation type="journal article" date="2016" name="Genome Announc.">
        <title>Draft Genome Sequence of Planomonospora sphaerica JCM9374, a Rare Actinomycete.</title>
        <authorList>
            <person name="Dohra H."/>
            <person name="Suzuki T."/>
            <person name="Inoue Y."/>
            <person name="Kodani S."/>
        </authorList>
    </citation>
    <scope>NUCLEOTIDE SEQUENCE [LARGE SCALE GENOMIC DNA]</scope>
    <source>
        <strain evidence="2 3">JCM 9374</strain>
    </source>
</reference>
<protein>
    <submittedName>
        <fullName evidence="2">FAD dependent oxidoreductase</fullName>
    </submittedName>
</protein>
<dbReference type="RefSeq" id="WP_068903161.1">
    <property type="nucleotide sequence ID" value="NZ_BDCX01000018.1"/>
</dbReference>
<accession>A0A161MEW6</accession>
<dbReference type="STRING" id="161355.PS9374_06379"/>
<name>A0A161MEW6_9ACTN</name>
<organism evidence="2 3">
    <name type="scientific">Planomonospora sphaerica</name>
    <dbReference type="NCBI Taxonomy" id="161355"/>
    <lineage>
        <taxon>Bacteria</taxon>
        <taxon>Bacillati</taxon>
        <taxon>Actinomycetota</taxon>
        <taxon>Actinomycetes</taxon>
        <taxon>Streptosporangiales</taxon>
        <taxon>Streptosporangiaceae</taxon>
        <taxon>Planomonospora</taxon>
    </lineage>
</organism>
<evidence type="ECO:0000313" key="2">
    <source>
        <dbReference type="EMBL" id="GAT70693.1"/>
    </source>
</evidence>
<dbReference type="Proteomes" id="UP000077701">
    <property type="component" value="Unassembled WGS sequence"/>
</dbReference>